<proteinExistence type="predicted"/>
<gene>
    <name evidence="1" type="ORF">CDAR_382281</name>
</gene>
<dbReference type="AlphaFoldDB" id="A0AAV4VZI8"/>
<protein>
    <submittedName>
        <fullName evidence="1">Uncharacterized protein</fullName>
    </submittedName>
</protein>
<keyword evidence="2" id="KW-1185">Reference proteome</keyword>
<evidence type="ECO:0000313" key="2">
    <source>
        <dbReference type="Proteomes" id="UP001054837"/>
    </source>
</evidence>
<sequence>MTSKLLCIIHSIPALNADFPWHAIKNSSDELCENLWRLHKVQFFWENDHVFPNKIDGPTTPRYIMTHFLAVGGSVFVVPKCTLIDKDLFIESCHQMSQCD</sequence>
<dbReference type="EMBL" id="BPLQ01013827">
    <property type="protein sequence ID" value="GIY75166.1"/>
    <property type="molecule type" value="Genomic_DNA"/>
</dbReference>
<dbReference type="Proteomes" id="UP001054837">
    <property type="component" value="Unassembled WGS sequence"/>
</dbReference>
<name>A0AAV4VZI8_9ARAC</name>
<reference evidence="1 2" key="1">
    <citation type="submission" date="2021-06" db="EMBL/GenBank/DDBJ databases">
        <title>Caerostris darwini draft genome.</title>
        <authorList>
            <person name="Kono N."/>
            <person name="Arakawa K."/>
        </authorList>
    </citation>
    <scope>NUCLEOTIDE SEQUENCE [LARGE SCALE GENOMIC DNA]</scope>
</reference>
<evidence type="ECO:0000313" key="1">
    <source>
        <dbReference type="EMBL" id="GIY75166.1"/>
    </source>
</evidence>
<accession>A0AAV4VZI8</accession>
<comment type="caution">
    <text evidence="1">The sequence shown here is derived from an EMBL/GenBank/DDBJ whole genome shotgun (WGS) entry which is preliminary data.</text>
</comment>
<organism evidence="1 2">
    <name type="scientific">Caerostris darwini</name>
    <dbReference type="NCBI Taxonomy" id="1538125"/>
    <lineage>
        <taxon>Eukaryota</taxon>
        <taxon>Metazoa</taxon>
        <taxon>Ecdysozoa</taxon>
        <taxon>Arthropoda</taxon>
        <taxon>Chelicerata</taxon>
        <taxon>Arachnida</taxon>
        <taxon>Araneae</taxon>
        <taxon>Araneomorphae</taxon>
        <taxon>Entelegynae</taxon>
        <taxon>Araneoidea</taxon>
        <taxon>Araneidae</taxon>
        <taxon>Caerostris</taxon>
    </lineage>
</organism>